<proteinExistence type="inferred from homology"/>
<dbReference type="KEGG" id="mpri:MP3633_2265"/>
<dbReference type="Gene3D" id="3.40.190.290">
    <property type="match status" value="1"/>
</dbReference>
<dbReference type="InterPro" id="IPR036388">
    <property type="entry name" value="WH-like_DNA-bd_sf"/>
</dbReference>
<dbReference type="GO" id="GO:0006351">
    <property type="term" value="P:DNA-templated transcription"/>
    <property type="evidence" value="ECO:0007669"/>
    <property type="project" value="TreeGrafter"/>
</dbReference>
<evidence type="ECO:0000256" key="1">
    <source>
        <dbReference type="ARBA" id="ARBA00009437"/>
    </source>
</evidence>
<evidence type="ECO:0000256" key="3">
    <source>
        <dbReference type="ARBA" id="ARBA00023125"/>
    </source>
</evidence>
<dbReference type="CDD" id="cd08477">
    <property type="entry name" value="PBP2_CrgA_like_8"/>
    <property type="match status" value="1"/>
</dbReference>
<reference evidence="6 7" key="1">
    <citation type="submission" date="2020-06" db="EMBL/GenBank/DDBJ databases">
        <authorList>
            <person name="Voronona O.L."/>
            <person name="Aksenova E.I."/>
            <person name="Kunda M.S."/>
            <person name="Semenov A.N."/>
            <person name="Ryzhova N."/>
        </authorList>
    </citation>
    <scope>NUCLEOTIDE SEQUENCE [LARGE SCALE GENOMIC DNA]</scope>
    <source>
        <strain evidence="6 7">MPKMM3633</strain>
    </source>
</reference>
<feature type="domain" description="HTH lysR-type" evidence="5">
    <location>
        <begin position="1"/>
        <end position="59"/>
    </location>
</feature>
<evidence type="ECO:0000313" key="6">
    <source>
        <dbReference type="EMBL" id="QKK80992.1"/>
    </source>
</evidence>
<dbReference type="PANTHER" id="PTHR30537">
    <property type="entry name" value="HTH-TYPE TRANSCRIPTIONAL REGULATOR"/>
    <property type="match status" value="1"/>
</dbReference>
<name>A0A859CXS6_9GAMM</name>
<dbReference type="RefSeq" id="WP_176335604.1">
    <property type="nucleotide sequence ID" value="NZ_BAAAEF010000007.1"/>
</dbReference>
<dbReference type="InterPro" id="IPR000847">
    <property type="entry name" value="LysR_HTH_N"/>
</dbReference>
<keyword evidence="4" id="KW-0804">Transcription</keyword>
<evidence type="ECO:0000256" key="4">
    <source>
        <dbReference type="ARBA" id="ARBA00023163"/>
    </source>
</evidence>
<dbReference type="GO" id="GO:0003700">
    <property type="term" value="F:DNA-binding transcription factor activity"/>
    <property type="evidence" value="ECO:0007669"/>
    <property type="project" value="InterPro"/>
</dbReference>
<dbReference type="PANTHER" id="PTHR30537:SF5">
    <property type="entry name" value="HTH-TYPE TRANSCRIPTIONAL ACTIVATOR TTDR-RELATED"/>
    <property type="match status" value="1"/>
</dbReference>
<organism evidence="6 7">
    <name type="scientific">Marinomonas primoryensis</name>
    <dbReference type="NCBI Taxonomy" id="178399"/>
    <lineage>
        <taxon>Bacteria</taxon>
        <taxon>Pseudomonadati</taxon>
        <taxon>Pseudomonadota</taxon>
        <taxon>Gammaproteobacteria</taxon>
        <taxon>Oceanospirillales</taxon>
        <taxon>Oceanospirillaceae</taxon>
        <taxon>Marinomonas</taxon>
    </lineage>
</organism>
<dbReference type="Pfam" id="PF03466">
    <property type="entry name" value="LysR_substrate"/>
    <property type="match status" value="1"/>
</dbReference>
<accession>A0A859CXS6</accession>
<dbReference type="EMBL" id="CP054301">
    <property type="protein sequence ID" value="QKK80992.1"/>
    <property type="molecule type" value="Genomic_DNA"/>
</dbReference>
<dbReference type="GO" id="GO:0043565">
    <property type="term" value="F:sequence-specific DNA binding"/>
    <property type="evidence" value="ECO:0007669"/>
    <property type="project" value="TreeGrafter"/>
</dbReference>
<sequence>MDRLLSIEIFVKSVELGSFSAVAEAMNMSSQLIGKHIRFLEQSLGVKLINRTTRSQHLTDIGISFYERSKNILAEMEVVSGLVQEVRAVPTGKLRVSAPVSFGVNALASLLPEYMTMYPDIKVEMSLTNRTVDLIDEGFDVAFRVGNLSDSGLIARALRPYKLVLCAAPHYILEHPTISEPTDLLEHECLGFSHTELRTHWTFLTESGPMSVPVSGRLMVDSGEALMKAAIAGLGVMLQPLELVEKEMETGRLVEVLTNYPVPTRPMHLLYVPDRRMTPKLRSFIDFTLSHFGS</sequence>
<dbReference type="InterPro" id="IPR005119">
    <property type="entry name" value="LysR_subst-bd"/>
</dbReference>
<evidence type="ECO:0000259" key="5">
    <source>
        <dbReference type="PROSITE" id="PS50931"/>
    </source>
</evidence>
<dbReference type="Proteomes" id="UP000509371">
    <property type="component" value="Chromosome"/>
</dbReference>
<dbReference type="SUPFAM" id="SSF46785">
    <property type="entry name" value="Winged helix' DNA-binding domain"/>
    <property type="match status" value="1"/>
</dbReference>
<dbReference type="InterPro" id="IPR036390">
    <property type="entry name" value="WH_DNA-bd_sf"/>
</dbReference>
<comment type="similarity">
    <text evidence="1">Belongs to the LysR transcriptional regulatory family.</text>
</comment>
<keyword evidence="2" id="KW-0805">Transcription regulation</keyword>
<dbReference type="Gene3D" id="1.10.10.10">
    <property type="entry name" value="Winged helix-like DNA-binding domain superfamily/Winged helix DNA-binding domain"/>
    <property type="match status" value="1"/>
</dbReference>
<keyword evidence="3" id="KW-0238">DNA-binding</keyword>
<evidence type="ECO:0000313" key="7">
    <source>
        <dbReference type="Proteomes" id="UP000509371"/>
    </source>
</evidence>
<gene>
    <name evidence="6" type="ORF">MP3633_2265</name>
</gene>
<dbReference type="FunFam" id="3.40.190.290:FF:000001">
    <property type="entry name" value="Transcriptional regulator, LysR family"/>
    <property type="match status" value="1"/>
</dbReference>
<dbReference type="AlphaFoldDB" id="A0A859CXS6"/>
<evidence type="ECO:0000256" key="2">
    <source>
        <dbReference type="ARBA" id="ARBA00023015"/>
    </source>
</evidence>
<protein>
    <submittedName>
        <fullName evidence="6">LysR family transcriptional regulator</fullName>
    </submittedName>
</protein>
<dbReference type="PROSITE" id="PS50931">
    <property type="entry name" value="HTH_LYSR"/>
    <property type="match status" value="1"/>
</dbReference>
<dbReference type="SUPFAM" id="SSF53850">
    <property type="entry name" value="Periplasmic binding protein-like II"/>
    <property type="match status" value="1"/>
</dbReference>
<dbReference type="InterPro" id="IPR058163">
    <property type="entry name" value="LysR-type_TF_proteobact-type"/>
</dbReference>
<dbReference type="Pfam" id="PF00126">
    <property type="entry name" value="HTH_1"/>
    <property type="match status" value="1"/>
</dbReference>